<gene>
    <name evidence="1" type="ORF">LIER_36356</name>
</gene>
<evidence type="ECO:0000313" key="1">
    <source>
        <dbReference type="EMBL" id="GAA0146646.1"/>
    </source>
</evidence>
<sequence length="345" mass="40107">MMVELLLGQGYQCLGNLNNWGDKIERAQNHILQTGEKRKRISTVGTLETTNPQTKKMRFEMLLDQAGTSGTWEQDTEINFNLEMVNEKIFNGEAPSIQFTKKRIYSLANKWYKENYGIKQPYQTNNQEPNNSKNPTALNRNLNYNNNIFLYDNTCKGQCQKQNSIIHLGISEETEPRWIIQIQRIGSKQIIKGDSPIYEIDSYNRGKPVAKRERNSANRSLLEALIVILYLSENHKYHLTYIVTDVFFSEVWDREFSRINKLQDWNSILKDKTTENCGYIWFPTAVSCFTNLQEALMENFKNYRTLNKPSEINPKANNNSLPIYRASVCSVPRTPVSSVFPLKQY</sequence>
<organism evidence="1 2">
    <name type="scientific">Lithospermum erythrorhizon</name>
    <name type="common">Purple gromwell</name>
    <name type="synonym">Lithospermum officinale var. erythrorhizon</name>
    <dbReference type="NCBI Taxonomy" id="34254"/>
    <lineage>
        <taxon>Eukaryota</taxon>
        <taxon>Viridiplantae</taxon>
        <taxon>Streptophyta</taxon>
        <taxon>Embryophyta</taxon>
        <taxon>Tracheophyta</taxon>
        <taxon>Spermatophyta</taxon>
        <taxon>Magnoliopsida</taxon>
        <taxon>eudicotyledons</taxon>
        <taxon>Gunneridae</taxon>
        <taxon>Pentapetalae</taxon>
        <taxon>asterids</taxon>
        <taxon>lamiids</taxon>
        <taxon>Boraginales</taxon>
        <taxon>Boraginaceae</taxon>
        <taxon>Boraginoideae</taxon>
        <taxon>Lithospermeae</taxon>
        <taxon>Lithospermum</taxon>
    </lineage>
</organism>
<reference evidence="1 2" key="1">
    <citation type="submission" date="2024-01" db="EMBL/GenBank/DDBJ databases">
        <title>The complete chloroplast genome sequence of Lithospermum erythrorhizon: insights into the phylogenetic relationship among Boraginaceae species and the maternal lineages of purple gromwells.</title>
        <authorList>
            <person name="Okada T."/>
            <person name="Watanabe K."/>
        </authorList>
    </citation>
    <scope>NUCLEOTIDE SEQUENCE [LARGE SCALE GENOMIC DNA]</scope>
</reference>
<proteinExistence type="predicted"/>
<name>A0AAV3P7G1_LITER</name>
<keyword evidence="2" id="KW-1185">Reference proteome</keyword>
<accession>A0AAV3P7G1</accession>
<dbReference type="EMBL" id="BAABME010016601">
    <property type="protein sequence ID" value="GAA0146646.1"/>
    <property type="molecule type" value="Genomic_DNA"/>
</dbReference>
<dbReference type="Proteomes" id="UP001454036">
    <property type="component" value="Unassembled WGS sequence"/>
</dbReference>
<evidence type="ECO:0000313" key="2">
    <source>
        <dbReference type="Proteomes" id="UP001454036"/>
    </source>
</evidence>
<comment type="caution">
    <text evidence="1">The sequence shown here is derived from an EMBL/GenBank/DDBJ whole genome shotgun (WGS) entry which is preliminary data.</text>
</comment>
<dbReference type="AlphaFoldDB" id="A0AAV3P7G1"/>
<protein>
    <submittedName>
        <fullName evidence="1">Uncharacterized protein</fullName>
    </submittedName>
</protein>